<protein>
    <recommendedName>
        <fullName evidence="3">Motility protein</fullName>
    </recommendedName>
</protein>
<evidence type="ECO:0008006" key="3">
    <source>
        <dbReference type="Google" id="ProtNLM"/>
    </source>
</evidence>
<dbReference type="Proteomes" id="UP000001476">
    <property type="component" value="Chromosome"/>
</dbReference>
<dbReference type="AlphaFoldDB" id="C4Z3Y1"/>
<dbReference type="EMBL" id="CP001104">
    <property type="protein sequence ID" value="ACR72806.1"/>
    <property type="molecule type" value="Genomic_DNA"/>
</dbReference>
<reference evidence="1 2" key="1">
    <citation type="journal article" date="2009" name="Proc. Natl. Acad. Sci. U.S.A.">
        <title>Characterizing a model human gut microbiota composed of members of its two dominant bacterial phyla.</title>
        <authorList>
            <person name="Mahowald M.A."/>
            <person name="Rey F.E."/>
            <person name="Seedorf H."/>
            <person name="Turnbaugh P.J."/>
            <person name="Fulton R.S."/>
            <person name="Wollam A."/>
            <person name="Shah N."/>
            <person name="Wang C."/>
            <person name="Magrini V."/>
            <person name="Wilson R.K."/>
            <person name="Cantarel B.L."/>
            <person name="Coutinho P.M."/>
            <person name="Henrissat B."/>
            <person name="Crock L.W."/>
            <person name="Russell A."/>
            <person name="Verberkmoes N.C."/>
            <person name="Hettich R.L."/>
            <person name="Gordon J.I."/>
        </authorList>
    </citation>
    <scope>NUCLEOTIDE SEQUENCE [LARGE SCALE GENOMIC DNA]</scope>
    <source>
        <strain evidence="2">ATCC 27750 / DSM 3376 / VPI C15-48 / C15-B4</strain>
    </source>
</reference>
<sequence length="58" mass="6213">MIIGGLYTSISTSDINNDIQVAILRKSLDTIETSGAELTKMMEASVTPELGQNIDISI</sequence>
<proteinExistence type="predicted"/>
<dbReference type="InterPro" id="IPR025906">
    <property type="entry name" value="YjfB_motility"/>
</dbReference>
<accession>C4Z3Y1</accession>
<name>C4Z3Y1_LACE2</name>
<evidence type="ECO:0000313" key="1">
    <source>
        <dbReference type="EMBL" id="ACR72806.1"/>
    </source>
</evidence>
<dbReference type="HOGENOM" id="CLU_189781_3_2_9"/>
<dbReference type="KEGG" id="eel:EUBELI_01816"/>
<dbReference type="RefSeq" id="WP_012740038.1">
    <property type="nucleotide sequence ID" value="NC_012778.1"/>
</dbReference>
<keyword evidence="2" id="KW-1185">Reference proteome</keyword>
<dbReference type="Pfam" id="PF14070">
    <property type="entry name" value="YjfB_motility"/>
    <property type="match status" value="1"/>
</dbReference>
<gene>
    <name evidence="1" type="ordered locus">EUBELI_01816</name>
</gene>
<dbReference type="GeneID" id="41357454"/>
<organism evidence="1 2">
    <name type="scientific">Lachnospira eligens (strain ATCC 27750 / DSM 3376 / VPI C15-48 / C15-B4)</name>
    <name type="common">Eubacterium eligens</name>
    <dbReference type="NCBI Taxonomy" id="515620"/>
    <lineage>
        <taxon>Bacteria</taxon>
        <taxon>Bacillati</taxon>
        <taxon>Bacillota</taxon>
        <taxon>Clostridia</taxon>
        <taxon>Lachnospirales</taxon>
        <taxon>Lachnospiraceae</taxon>
        <taxon>Lachnospira</taxon>
    </lineage>
</organism>
<evidence type="ECO:0000313" key="2">
    <source>
        <dbReference type="Proteomes" id="UP000001476"/>
    </source>
</evidence>